<comment type="catalytic activity">
    <reaction evidence="4">
        <text>L-serine + acetyl-CoA = O-acetyl-L-serine + CoA</text>
        <dbReference type="Rhea" id="RHEA:24560"/>
        <dbReference type="ChEBI" id="CHEBI:33384"/>
        <dbReference type="ChEBI" id="CHEBI:57287"/>
        <dbReference type="ChEBI" id="CHEBI:57288"/>
        <dbReference type="ChEBI" id="CHEBI:58340"/>
        <dbReference type="EC" id="2.3.1.30"/>
    </reaction>
</comment>
<proteinExistence type="inferred from homology"/>
<reference evidence="6" key="1">
    <citation type="submission" date="2021-01" db="EMBL/GenBank/DDBJ databases">
        <title>Draft genome sequence of Nasalis larvatus strain YZ03.</title>
        <authorList>
            <person name="Suzuki-Hashido N."/>
            <person name="Tsuchida S."/>
            <person name="Hayakawa T."/>
        </authorList>
    </citation>
    <scope>NUCLEOTIDE SEQUENCE [LARGE SCALE GENOMIC DNA]</scope>
    <source>
        <strain evidence="6">YZ03</strain>
    </source>
</reference>
<organism evidence="5 6">
    <name type="scientific">Lactobacillus nasalidis</name>
    <dbReference type="NCBI Taxonomy" id="2797258"/>
    <lineage>
        <taxon>Bacteria</taxon>
        <taxon>Bacillati</taxon>
        <taxon>Bacillota</taxon>
        <taxon>Bacilli</taxon>
        <taxon>Lactobacillales</taxon>
        <taxon>Lactobacillaceae</taxon>
        <taxon>Lactobacillus</taxon>
    </lineage>
</organism>
<dbReference type="RefSeq" id="WP_201330711.1">
    <property type="nucleotide sequence ID" value="NZ_BOCG01000114.1"/>
</dbReference>
<dbReference type="PANTHER" id="PTHR20919:SF0">
    <property type="entry name" value="HOMOSERINE O-SUCCINYLTRANSFERASE"/>
    <property type="match status" value="1"/>
</dbReference>
<dbReference type="Gene3D" id="3.40.50.880">
    <property type="match status" value="1"/>
</dbReference>
<comment type="caution">
    <text evidence="5">The sequence shown here is derived from an EMBL/GenBank/DDBJ whole genome shotgun (WGS) entry which is preliminary data.</text>
</comment>
<comment type="pathway">
    <text evidence="4">Amino-acid biosynthesis; L-cysteine biosynthesis; L-cysteine from L-serine: step 1/2.</text>
</comment>
<dbReference type="SUPFAM" id="SSF52317">
    <property type="entry name" value="Class I glutamine amidotransferase-like"/>
    <property type="match status" value="1"/>
</dbReference>
<feature type="binding site" evidence="4">
    <location>
        <position position="212"/>
    </location>
    <ligand>
        <name>substrate</name>
    </ligand>
</feature>
<dbReference type="HAMAP" id="MF_00295">
    <property type="entry name" value="MetA_acyltransf"/>
    <property type="match status" value="1"/>
</dbReference>
<dbReference type="EC" id="2.3.1.30" evidence="4"/>
<protein>
    <recommendedName>
        <fullName evidence="4">Serine O-acetyltransferase</fullName>
        <shortName evidence="4">SAT</shortName>
        <ecNumber evidence="4">2.3.1.30</ecNumber>
    </recommendedName>
</protein>
<evidence type="ECO:0000256" key="2">
    <source>
        <dbReference type="ARBA" id="ARBA00022679"/>
    </source>
</evidence>
<accession>A0ABQ3W375</accession>
<dbReference type="CDD" id="cd03131">
    <property type="entry name" value="GATase1_HTS"/>
    <property type="match status" value="1"/>
</dbReference>
<feature type="site" description="Important for substrate specificity" evidence="4">
    <location>
        <position position="156"/>
    </location>
</feature>
<keyword evidence="1 4" id="KW-0028">Amino-acid biosynthesis</keyword>
<dbReference type="Proteomes" id="UP000616547">
    <property type="component" value="Unassembled WGS sequence"/>
</dbReference>
<evidence type="ECO:0000256" key="3">
    <source>
        <dbReference type="ARBA" id="ARBA00023315"/>
    </source>
</evidence>
<dbReference type="Pfam" id="PF04204">
    <property type="entry name" value="HTS"/>
    <property type="match status" value="1"/>
</dbReference>
<keyword evidence="4" id="KW-0963">Cytoplasm</keyword>
<feature type="site" description="Important for acyl-CoA specificity" evidence="4">
    <location>
        <position position="76"/>
    </location>
</feature>
<feature type="binding site" evidence="4">
    <location>
        <position position="128"/>
    </location>
    <ligand>
        <name>substrate</name>
    </ligand>
</feature>
<evidence type="ECO:0000256" key="4">
    <source>
        <dbReference type="HAMAP-Rule" id="MF_00295"/>
    </source>
</evidence>
<comment type="similarity">
    <text evidence="4">Belongs to the MetA family.</text>
</comment>
<dbReference type="PANTHER" id="PTHR20919">
    <property type="entry name" value="HOMOSERINE O-SUCCINYLTRANSFERASE"/>
    <property type="match status" value="1"/>
</dbReference>
<keyword evidence="2 4" id="KW-0808">Transferase</keyword>
<evidence type="ECO:0000313" key="5">
    <source>
        <dbReference type="EMBL" id="GHW00671.1"/>
    </source>
</evidence>
<keyword evidence="4" id="KW-0198">Cysteine biosynthesis</keyword>
<keyword evidence="6" id="KW-1185">Reference proteome</keyword>
<feature type="active site" description="Acyl-thioester intermediate" evidence="4">
    <location>
        <position position="107"/>
    </location>
</feature>
<comment type="caution">
    <text evidence="4">Lacks conserved residue(s) required for the propagation of feature annotation.</text>
</comment>
<keyword evidence="3 4" id="KW-0012">Acyltransferase</keyword>
<dbReference type="InterPro" id="IPR033752">
    <property type="entry name" value="MetA_family"/>
</dbReference>
<comment type="subcellular location">
    <subcellularLocation>
        <location evidence="4">Cytoplasm</location>
    </subcellularLocation>
</comment>
<evidence type="ECO:0000256" key="1">
    <source>
        <dbReference type="ARBA" id="ARBA00022605"/>
    </source>
</evidence>
<name>A0ABQ3W375_9LACO</name>
<comment type="function">
    <text evidence="4">Transfers an acetyl group from acetyl-CoA to L-serine, forming acetyl-L-serine.</text>
</comment>
<feature type="active site" evidence="4">
    <location>
        <position position="200"/>
    </location>
</feature>
<evidence type="ECO:0000313" key="6">
    <source>
        <dbReference type="Proteomes" id="UP000616547"/>
    </source>
</evidence>
<gene>
    <name evidence="5" type="primary">metA_1</name>
    <name evidence="5" type="ORF">lacNasYZ03_03580</name>
</gene>
<dbReference type="PIRSF" id="PIRSF000450">
    <property type="entry name" value="H_ser_succinyltr"/>
    <property type="match status" value="1"/>
</dbReference>
<dbReference type="InterPro" id="IPR029062">
    <property type="entry name" value="Class_I_gatase-like"/>
</dbReference>
<sequence>MIKKIGILNLMHDKIDTQKRFSYVLGQADPELEISYFYPRSHYRFRPLPPNWPAKPLDLDELSGLDGFIITGAPIEQLPFEEVDYWDELTQLFDRLKSLAIPQLYVCWGAMAAMHYFYGIGKHPLKEKLFGIYSQRILAPSPLLAGLANGFRAPHARYAEMNRAEILRNPRLTIHAQTPEGRLCLVSGPGRQSFLFSHLEYGPQAFSKEYQRELAARGGDDTGLAKPQCYFADESAMALPQFTWESTQEHFFKNWLQAVQQFQGGKNYVN</sequence>
<feature type="active site" description="Proton acceptor" evidence="4">
    <location>
        <position position="198"/>
    </location>
</feature>
<dbReference type="EMBL" id="BOCI01000117">
    <property type="protein sequence ID" value="GHW00671.1"/>
    <property type="molecule type" value="Genomic_DNA"/>
</dbReference>